<reference evidence="1" key="1">
    <citation type="submission" date="2021-06" db="EMBL/GenBank/DDBJ databases">
        <authorList>
            <person name="Kallberg Y."/>
            <person name="Tangrot J."/>
            <person name="Rosling A."/>
        </authorList>
    </citation>
    <scope>NUCLEOTIDE SEQUENCE</scope>
    <source>
        <strain evidence="1">FL966</strain>
    </source>
</reference>
<dbReference type="AlphaFoldDB" id="A0A9N9PC95"/>
<name>A0A9N9PC95_9GLOM</name>
<keyword evidence="2" id="KW-1185">Reference proteome</keyword>
<proteinExistence type="predicted"/>
<dbReference type="OrthoDB" id="2404678at2759"/>
<feature type="non-terminal residue" evidence="1">
    <location>
        <position position="178"/>
    </location>
</feature>
<comment type="caution">
    <text evidence="1">The sequence shown here is derived from an EMBL/GenBank/DDBJ whole genome shotgun (WGS) entry which is preliminary data.</text>
</comment>
<evidence type="ECO:0000313" key="1">
    <source>
        <dbReference type="EMBL" id="CAG8803228.1"/>
    </source>
</evidence>
<dbReference type="EMBL" id="CAJVQA010032486">
    <property type="protein sequence ID" value="CAG8803228.1"/>
    <property type="molecule type" value="Genomic_DNA"/>
</dbReference>
<accession>A0A9N9PC95</accession>
<organism evidence="1 2">
    <name type="scientific">Cetraspora pellucida</name>
    <dbReference type="NCBI Taxonomy" id="1433469"/>
    <lineage>
        <taxon>Eukaryota</taxon>
        <taxon>Fungi</taxon>
        <taxon>Fungi incertae sedis</taxon>
        <taxon>Mucoromycota</taxon>
        <taxon>Glomeromycotina</taxon>
        <taxon>Glomeromycetes</taxon>
        <taxon>Diversisporales</taxon>
        <taxon>Gigasporaceae</taxon>
        <taxon>Cetraspora</taxon>
    </lineage>
</organism>
<protein>
    <submittedName>
        <fullName evidence="1">17447_t:CDS:1</fullName>
    </submittedName>
</protein>
<evidence type="ECO:0000313" key="2">
    <source>
        <dbReference type="Proteomes" id="UP000789759"/>
    </source>
</evidence>
<gene>
    <name evidence="1" type="ORF">CPELLU_LOCUS17881</name>
</gene>
<dbReference type="Proteomes" id="UP000789759">
    <property type="component" value="Unassembled WGS sequence"/>
</dbReference>
<sequence>SVTLENGSIIRATDNFYEKAWYSNVAVAMNSEELFEYLSDQEICYKQLMPYNILQKMDQSDINGDNLNEINNNDEVNDNLNEINSCDEVDDNLNEINNYDEVDDNLNKINSCDEIDEDVQGNISSHAKITKRRLLEMLMISKAAFEQASKLYTGIKFDHWNHANLVLLAYGQWNGFVW</sequence>